<keyword evidence="2" id="KW-1185">Reference proteome</keyword>
<dbReference type="RefSeq" id="WP_133289662.1">
    <property type="nucleotide sequence ID" value="NZ_SMSJ01000020.1"/>
</dbReference>
<comment type="caution">
    <text evidence="1">The sequence shown here is derived from an EMBL/GenBank/DDBJ whole genome shotgun (WGS) entry which is preliminary data.</text>
</comment>
<dbReference type="Gene3D" id="2.40.160.20">
    <property type="match status" value="1"/>
</dbReference>
<organism evidence="1 2">
    <name type="scientific">Dankookia rubra</name>
    <dbReference type="NCBI Taxonomy" id="1442381"/>
    <lineage>
        <taxon>Bacteria</taxon>
        <taxon>Pseudomonadati</taxon>
        <taxon>Pseudomonadota</taxon>
        <taxon>Alphaproteobacteria</taxon>
        <taxon>Acetobacterales</taxon>
        <taxon>Roseomonadaceae</taxon>
        <taxon>Dankookia</taxon>
    </lineage>
</organism>
<dbReference type="OrthoDB" id="189250at2"/>
<sequence length="151" mass="15769">MPTWTGPWVTATTGKLGFDGAGQAPWAASGWGFGQGLRAEVEFGYRSSGVGKTSAVGYSAHAQLTGTTSTSAVMAKVFYNVPRLGWRLGVPVTPQVELSAGYAWSAYDRIMIRSGNDESMTSASTGASPDQAILGLDRDLSSLVRSLSLSA</sequence>
<name>A0A4R5QET8_9PROT</name>
<gene>
    <name evidence="1" type="ORF">E2C06_16235</name>
</gene>
<evidence type="ECO:0000313" key="2">
    <source>
        <dbReference type="Proteomes" id="UP000295096"/>
    </source>
</evidence>
<protein>
    <submittedName>
        <fullName evidence="1">Uncharacterized protein</fullName>
    </submittedName>
</protein>
<accession>A0A4R5QET8</accession>
<dbReference type="Proteomes" id="UP000295096">
    <property type="component" value="Unassembled WGS sequence"/>
</dbReference>
<dbReference type="EMBL" id="SMSJ01000020">
    <property type="protein sequence ID" value="TDH61506.1"/>
    <property type="molecule type" value="Genomic_DNA"/>
</dbReference>
<dbReference type="AlphaFoldDB" id="A0A4R5QET8"/>
<reference evidence="1 2" key="1">
    <citation type="journal article" date="2016" name="J. Microbiol.">
        <title>Dankookia rubra gen. nov., sp. nov., an alphaproteobacterium isolated from sediment of a shallow stream.</title>
        <authorList>
            <person name="Kim W.H."/>
            <person name="Kim D.H."/>
            <person name="Kang K."/>
            <person name="Ahn T.Y."/>
        </authorList>
    </citation>
    <scope>NUCLEOTIDE SEQUENCE [LARGE SCALE GENOMIC DNA]</scope>
    <source>
        <strain evidence="1 2">JCM30602</strain>
    </source>
</reference>
<proteinExistence type="predicted"/>
<evidence type="ECO:0000313" key="1">
    <source>
        <dbReference type="EMBL" id="TDH61506.1"/>
    </source>
</evidence>